<gene>
    <name evidence="2" type="ORF">MiSe_35370</name>
</gene>
<reference evidence="2" key="1">
    <citation type="submission" date="2019-10" db="EMBL/GenBank/DDBJ databases">
        <title>Draft genome sequece of Microseira wollei NIES-4236.</title>
        <authorList>
            <person name="Yamaguchi H."/>
            <person name="Suzuki S."/>
            <person name="Kawachi M."/>
        </authorList>
    </citation>
    <scope>NUCLEOTIDE SEQUENCE</scope>
    <source>
        <strain evidence="2">NIES-4236</strain>
    </source>
</reference>
<organism evidence="2 3">
    <name type="scientific">Microseira wollei NIES-4236</name>
    <dbReference type="NCBI Taxonomy" id="2530354"/>
    <lineage>
        <taxon>Bacteria</taxon>
        <taxon>Bacillati</taxon>
        <taxon>Cyanobacteriota</taxon>
        <taxon>Cyanophyceae</taxon>
        <taxon>Oscillatoriophycideae</taxon>
        <taxon>Aerosakkonematales</taxon>
        <taxon>Aerosakkonemataceae</taxon>
        <taxon>Microseira</taxon>
    </lineage>
</organism>
<dbReference type="InterPro" id="IPR047693">
    <property type="entry name" value="RNA-guided_IscB-like"/>
</dbReference>
<protein>
    <recommendedName>
        <fullName evidence="1">RRXRR domain-containing protein</fullName>
    </recommendedName>
</protein>
<proteinExistence type="predicted"/>
<evidence type="ECO:0000313" key="3">
    <source>
        <dbReference type="Proteomes" id="UP001050975"/>
    </source>
</evidence>
<evidence type="ECO:0000259" key="1">
    <source>
        <dbReference type="Pfam" id="PF14239"/>
    </source>
</evidence>
<evidence type="ECO:0000313" key="2">
    <source>
        <dbReference type="EMBL" id="GET38778.1"/>
    </source>
</evidence>
<dbReference type="AlphaFoldDB" id="A0AAV3X9D4"/>
<keyword evidence="3" id="KW-1185">Reference proteome</keyword>
<dbReference type="InterPro" id="IPR025938">
    <property type="entry name" value="RRXRR_dom"/>
</dbReference>
<dbReference type="Pfam" id="PF14239">
    <property type="entry name" value="RRXRR"/>
    <property type="match status" value="1"/>
</dbReference>
<dbReference type="EMBL" id="BLAY01000052">
    <property type="protein sequence ID" value="GET38778.1"/>
    <property type="molecule type" value="Genomic_DNA"/>
</dbReference>
<dbReference type="Proteomes" id="UP001050975">
    <property type="component" value="Unassembled WGS sequence"/>
</dbReference>
<dbReference type="NCBIfam" id="NF040563">
    <property type="entry name" value="guided_IscB"/>
    <property type="match status" value="1"/>
</dbReference>
<comment type="caution">
    <text evidence="2">The sequence shown here is derived from an EMBL/GenBank/DDBJ whole genome shotgun (WGS) entry which is preliminary data.</text>
</comment>
<accession>A0AAV3X9D4</accession>
<feature type="domain" description="RRXRR" evidence="1">
    <location>
        <begin position="2"/>
        <end position="139"/>
    </location>
</feature>
<name>A0AAV3X9D4_9CYAN</name>
<sequence>MFLFTIILNKTVDDTPQSMQLKLDPGSKTTGIALLQGEKVVWGAELTHRGQQIKNALEARSLLRRGRRNRKTRYRQPRFLNRTRKSGWLAPSLQHRVETILTWVNRLRRYAPITGRSQELVRFDLQQMENPEIAGVEYQPARLLVWLRSR</sequence>